<name>A0ABT4UK01_9BACT</name>
<dbReference type="RefSeq" id="WP_407031492.1">
    <property type="nucleotide sequence ID" value="NZ_JAQGEF010000010.1"/>
</dbReference>
<proteinExistence type="predicted"/>
<feature type="domain" description="Cadherin-like" evidence="1">
    <location>
        <begin position="1415"/>
        <end position="1498"/>
    </location>
</feature>
<evidence type="ECO:0000313" key="3">
    <source>
        <dbReference type="Proteomes" id="UP001210231"/>
    </source>
</evidence>
<protein>
    <submittedName>
        <fullName evidence="2">Ig-like domain-containing protein</fullName>
    </submittedName>
</protein>
<reference evidence="2 3" key="1">
    <citation type="submission" date="2022-12" db="EMBL/GenBank/DDBJ databases">
        <title>Chitinophagaceae gen. sp. nov., a new member of the family Chitinophagaceae, isolated from soil in a chemical factory.</title>
        <authorList>
            <person name="Ke Z."/>
        </authorList>
    </citation>
    <scope>NUCLEOTIDE SEQUENCE [LARGE SCALE GENOMIC DNA]</scope>
    <source>
        <strain evidence="2 3">LY-5</strain>
    </source>
</reference>
<dbReference type="Proteomes" id="UP001210231">
    <property type="component" value="Unassembled WGS sequence"/>
</dbReference>
<gene>
    <name evidence="2" type="ORF">O3P16_10145</name>
</gene>
<dbReference type="EMBL" id="JAQGEF010000010">
    <property type="protein sequence ID" value="MDA3615168.1"/>
    <property type="molecule type" value="Genomic_DNA"/>
</dbReference>
<dbReference type="Pfam" id="PF17892">
    <property type="entry name" value="Cadherin_5"/>
    <property type="match status" value="2"/>
</dbReference>
<sequence>MKKDLQIITYRLFGMFALLLLSFFLNAQQSLLTPNSKTNWVTPTFSGFVATPSVTGGVVGQSSWNNTNNIFAPTGTATLILQTNRLSSNFCVTSTASSSAVGTIILDNNQTYNLGNRVTVLFTSSDVSNLSFAISTSSDGITYTAASAQVLNNPATNQYELVGFAAASFRYVRVITTLAVPGICTTWTRTLQFNNLTQTAYAAPTGVTCNVAVPILNTTFGATSSYNNVVDNDITNSTVLGGALGPLDLTVSDYTHIYSTGTYLGFHVSTGGLLSGLLDLSSLSRITITTYLNGVIQETKTSADLVLGATLLGGSNPSFDVGFVTTKPANEIKIATTWSLGLSTVNVYYPVYKCFAESLPLANCNVNTYLTIPTHPVNLNKSSTGLVGIGIGSSGIIGLDNIIDNDITNFASFGTSINLSSNVEISVKKSLLPFPAGYYAGFDIGKQGALNLDLLGGALNVATYRNGSLVESTAASASLLSLGTSILNGENGRRILGFRTQAEFDEIRLIIAQGIGASVLSDLRIYGAVVQCFSAGAPLACNAFTAMSVPARPLYIDGKNTGNSGLIDVAASTSNPQNVIDGNASTFASINMTAAIGTSTTFAVSDALNTYNSTANEKTYVAFDISTSANLANVDVLNSMSVRLIRPNGILSAALTPKLLAGVNLLAGERRQYLGVVAEGAFTGVQLEINNTVGASLGTLKIYDLYFQKLCSVAIPCNQSVLLTNGTYPVVINNERTGAGGLAGVTVLNSTIENAWNVIDANTANHATISTAVGVASTGTISVQNPVDTYPVGSFAGFVVEDLNSLLELDLFSNIRIRTFNDGVLQEDKGAGNLINLGLLGINLIGTGGTLFNVGFTTSKPFDEIQLVYSNIISLNLSNGLNVYGAFVDTRTAVGGNLFCLNTSPDFAITQVGKQVTGNLSTNDKVPSGTTYSGLVSVGTNPSNTLPTLASDGTYSFTPTVAGVYTFEVNVCLPGQTTGCRKERLTITVLNPDITTNPPVANDDVAYVRGSDATPAAATIHVKANDGAGNANGVLGNPTIPATGTGAPKHGTATVNSNGDIVYTPTAGFYGLDTIIYTICESPSGLCRTATLKIVVLAADASNSTLAVDDFVKAEAGKVLTVSAANGVKANDSDAEGNTQTVTAKTETVTGKGTLVLAEDGSYTFTPAAGYTGPVSFSYIVTDNGSPVATASATLHVLVENVSLTSSDFAVTYINKVANGNLATNDKVPAGTGYSNMVAVGTNPSNTLPVLSSDGTFSFSTTVAGVYTFENSVCLSGQTTGCLKERLTITVLNPDLITNPPVVNNDVVVLQGSSSPVSATINVKANDGVGNGHGVLGNPTVPAPGNPGAPLHGTATVNGSGQVLYTPNAGFYGIDTFSYTICETPTGLCKTAMVKVIVLAGDAVNSTLAADDYVTVETTKVLTVNAANGVLHNDSDAEGNIQTVTSKTETVTGKGTLVLASDGSYTFTPVNGYIGQVVFSYTITDNGNPAASASGTLNILVSDVIVSDLTPAIRLPLNSFAAVNSERRLTVEIQEVKSIATDISATEFSITVPVGYSIVFDPTQTNIAISGGANTAVENSNWQIISTALAGRRLNFKAKTGVKIAPLEKAVLGFTIKRTVSTGSGSTPVITVNIKDDVNKTYDGNSANNIFTRIINTL</sequence>
<comment type="caution">
    <text evidence="2">The sequence shown here is derived from an EMBL/GenBank/DDBJ whole genome shotgun (WGS) entry which is preliminary data.</text>
</comment>
<accession>A0ABT4UK01</accession>
<keyword evidence="3" id="KW-1185">Reference proteome</keyword>
<evidence type="ECO:0000313" key="2">
    <source>
        <dbReference type="EMBL" id="MDA3615168.1"/>
    </source>
</evidence>
<dbReference type="Gene3D" id="2.60.40.2810">
    <property type="match status" value="1"/>
</dbReference>
<dbReference type="NCBIfam" id="NF012211">
    <property type="entry name" value="tand_rpt_95"/>
    <property type="match status" value="2"/>
</dbReference>
<dbReference type="Gene3D" id="2.60.40.3440">
    <property type="match status" value="3"/>
</dbReference>
<organism evidence="2 3">
    <name type="scientific">Polluticaenibacter yanchengensis</name>
    <dbReference type="NCBI Taxonomy" id="3014562"/>
    <lineage>
        <taxon>Bacteria</taxon>
        <taxon>Pseudomonadati</taxon>
        <taxon>Bacteroidota</taxon>
        <taxon>Chitinophagia</taxon>
        <taxon>Chitinophagales</taxon>
        <taxon>Chitinophagaceae</taxon>
        <taxon>Polluticaenibacter</taxon>
    </lineage>
</organism>
<dbReference type="Pfam" id="PF17963">
    <property type="entry name" value="Big_9"/>
    <property type="match status" value="2"/>
</dbReference>
<evidence type="ECO:0000259" key="1">
    <source>
        <dbReference type="Pfam" id="PF17892"/>
    </source>
</evidence>
<feature type="domain" description="Cadherin-like" evidence="1">
    <location>
        <begin position="1113"/>
        <end position="1197"/>
    </location>
</feature>
<dbReference type="InterPro" id="IPR041690">
    <property type="entry name" value="Cadherin_5"/>
</dbReference>